<evidence type="ECO:0000313" key="4">
    <source>
        <dbReference type="Proteomes" id="UP000765160"/>
    </source>
</evidence>
<protein>
    <recommendedName>
        <fullName evidence="5">5-bromo-4-chloroindolyl phosphate hydrolysis protein</fullName>
    </recommendedName>
</protein>
<proteinExistence type="predicted"/>
<feature type="transmembrane region" description="Helical" evidence="2">
    <location>
        <begin position="98"/>
        <end position="129"/>
    </location>
</feature>
<feature type="compositionally biased region" description="Basic and acidic residues" evidence="1">
    <location>
        <begin position="1"/>
        <end position="10"/>
    </location>
</feature>
<evidence type="ECO:0000313" key="3">
    <source>
        <dbReference type="EMBL" id="NKE47215.1"/>
    </source>
</evidence>
<feature type="transmembrane region" description="Helical" evidence="2">
    <location>
        <begin position="68"/>
        <end position="86"/>
    </location>
</feature>
<name>A0ABX1F4K0_9PROT</name>
<accession>A0ABX1F4K0</accession>
<keyword evidence="2" id="KW-0812">Transmembrane</keyword>
<keyword evidence="2" id="KW-1133">Transmembrane helix</keyword>
<keyword evidence="2" id="KW-0472">Membrane</keyword>
<feature type="transmembrane region" description="Helical" evidence="2">
    <location>
        <begin position="44"/>
        <end position="62"/>
    </location>
</feature>
<dbReference type="Proteomes" id="UP000765160">
    <property type="component" value="Unassembled WGS sequence"/>
</dbReference>
<comment type="caution">
    <text evidence="3">The sequence shown here is derived from an EMBL/GenBank/DDBJ whole genome shotgun (WGS) entry which is preliminary data.</text>
</comment>
<dbReference type="RefSeq" id="WP_168052321.1">
    <property type="nucleotide sequence ID" value="NZ_JAATJR010000006.1"/>
</dbReference>
<evidence type="ECO:0008006" key="5">
    <source>
        <dbReference type="Google" id="ProtNLM"/>
    </source>
</evidence>
<evidence type="ECO:0000256" key="1">
    <source>
        <dbReference type="SAM" id="MobiDB-lite"/>
    </source>
</evidence>
<reference evidence="3 4" key="1">
    <citation type="submission" date="2020-03" db="EMBL/GenBank/DDBJ databases">
        <title>Roseomonas selenitidurans sp. nov. isolated from soil.</title>
        <authorList>
            <person name="Liu H."/>
        </authorList>
    </citation>
    <scope>NUCLEOTIDE SEQUENCE [LARGE SCALE GENOMIC DNA]</scope>
    <source>
        <strain evidence="3 4">JCM 15073</strain>
    </source>
</reference>
<feature type="region of interest" description="Disordered" evidence="1">
    <location>
        <begin position="1"/>
        <end position="20"/>
    </location>
</feature>
<dbReference type="EMBL" id="JAAVTX010000006">
    <property type="protein sequence ID" value="NKE47215.1"/>
    <property type="molecule type" value="Genomic_DNA"/>
</dbReference>
<gene>
    <name evidence="3" type="ORF">HB662_20725</name>
</gene>
<sequence length="268" mass="28929">MQRPDQRPEQRPNQLPVWQNDPWRGARAKAESTFSTFRNGTRGLLLPLFTWPLLFDVVVEVVRGNTRGLVAAGLGILLPILAVRTLRRGRRGDTRRAAMLVAAATGIVAGMGAGTGVPIALLLAAGAWLGTRLMYDGAQVEVDPPAPPVPPPPPGPLDEARIRLARISAEPRMAGIAQAMDAVLDDLDARPDRLPLARRFLAVHLDGLDRIAQRLSAGAQPPASLPQLLTDMQTAADDLRAKLRAEESVALDIQVKVLADRLRQEGYA</sequence>
<evidence type="ECO:0000256" key="2">
    <source>
        <dbReference type="SAM" id="Phobius"/>
    </source>
</evidence>
<keyword evidence="4" id="KW-1185">Reference proteome</keyword>
<organism evidence="3 4">
    <name type="scientific">Falsiroseomonas frigidaquae</name>
    <dbReference type="NCBI Taxonomy" id="487318"/>
    <lineage>
        <taxon>Bacteria</taxon>
        <taxon>Pseudomonadati</taxon>
        <taxon>Pseudomonadota</taxon>
        <taxon>Alphaproteobacteria</taxon>
        <taxon>Acetobacterales</taxon>
        <taxon>Roseomonadaceae</taxon>
        <taxon>Falsiroseomonas</taxon>
    </lineage>
</organism>